<dbReference type="InterPro" id="IPR009057">
    <property type="entry name" value="Homeodomain-like_sf"/>
</dbReference>
<evidence type="ECO:0000256" key="7">
    <source>
        <dbReference type="ARBA" id="ARBA00023163"/>
    </source>
</evidence>
<dbReference type="FunFam" id="3.40.50.300:FF:000006">
    <property type="entry name" value="DNA-binding transcriptional regulator NtrC"/>
    <property type="match status" value="1"/>
</dbReference>
<sequence>MVSSESIMKMLEYSYDGIWITDGSGIILYANSANAALLGLRKEALIGKSTQQLLDEHIFSDSVIMEVIKTRKQATRISHNERTDLTVLATATPIFGENGEIEYIFNNVRDITALNNLRDSLKDKDAIIQSQKKQLQEIRTRYGVNKVVTVSPGFSRAVEVAERVAKFDGATVLILGESGTGKELIADIIVRNSQRQDGPFIKVNCGAIPESLLESELFGYEKGAFTGADSKGKPGLFEAANGGTIFLDEIGDMPYHLQVKLLRVLQQREIIRVGGTTPIPLDVRVITATNRDLEEMVQARTFREDLYYRLNVVSILLPPLRERREDIIPLAKHFLMVCNQKYKVDKQIHPDVMYLLEQYDWPGNVRELENMIENLVIMSQGDTIVREELPSKFFGNRSGETLISFQETIPLKDAVDQVEQELIHKAMEKYGSARKAAAALGVNPSTIVRKLQGGQKTGG</sequence>
<dbReference type="InterPro" id="IPR025662">
    <property type="entry name" value="Sigma_54_int_dom_ATP-bd_1"/>
</dbReference>
<dbReference type="EMBL" id="DWYC01000036">
    <property type="protein sequence ID" value="HJB56580.1"/>
    <property type="molecule type" value="Genomic_DNA"/>
</dbReference>
<dbReference type="GO" id="GO:0003677">
    <property type="term" value="F:DNA binding"/>
    <property type="evidence" value="ECO:0007669"/>
    <property type="project" value="UniProtKB-KW"/>
</dbReference>
<reference evidence="12" key="1">
    <citation type="journal article" date="2021" name="PeerJ">
        <title>Extensive microbial diversity within the chicken gut microbiome revealed by metagenomics and culture.</title>
        <authorList>
            <person name="Gilroy R."/>
            <person name="Ravi A."/>
            <person name="Getino M."/>
            <person name="Pursley I."/>
            <person name="Horton D.L."/>
            <person name="Alikhan N.F."/>
            <person name="Baker D."/>
            <person name="Gharbi K."/>
            <person name="Hall N."/>
            <person name="Watson M."/>
            <person name="Adriaenssens E.M."/>
            <person name="Foster-Nyarko E."/>
            <person name="Jarju S."/>
            <person name="Secka A."/>
            <person name="Antonio M."/>
            <person name="Oren A."/>
            <person name="Chaudhuri R.R."/>
            <person name="La Ragione R."/>
            <person name="Hildebrand F."/>
            <person name="Pallen M.J."/>
        </authorList>
    </citation>
    <scope>NUCLEOTIDE SEQUENCE</scope>
    <source>
        <strain evidence="12">CHK189-11263</strain>
    </source>
</reference>
<evidence type="ECO:0000256" key="2">
    <source>
        <dbReference type="ARBA" id="ARBA00022797"/>
    </source>
</evidence>
<name>A0A9D2S5W5_9FIRM</name>
<dbReference type="PROSITE" id="PS50112">
    <property type="entry name" value="PAS"/>
    <property type="match status" value="1"/>
</dbReference>
<dbReference type="Pfam" id="PF00158">
    <property type="entry name" value="Sigma54_activat"/>
    <property type="match status" value="1"/>
</dbReference>
<dbReference type="PROSITE" id="PS50045">
    <property type="entry name" value="SIGMA54_INTERACT_4"/>
    <property type="match status" value="1"/>
</dbReference>
<evidence type="ECO:0000256" key="8">
    <source>
        <dbReference type="ARBA" id="ARBA00029500"/>
    </source>
</evidence>
<dbReference type="FunFam" id="1.10.8.60:FF:000014">
    <property type="entry name" value="DNA-binding transcriptional regulator NtrC"/>
    <property type="match status" value="1"/>
</dbReference>
<dbReference type="SUPFAM" id="SSF52540">
    <property type="entry name" value="P-loop containing nucleoside triphosphate hydrolases"/>
    <property type="match status" value="1"/>
</dbReference>
<dbReference type="SUPFAM" id="SSF46689">
    <property type="entry name" value="Homeodomain-like"/>
    <property type="match status" value="1"/>
</dbReference>
<dbReference type="InterPro" id="IPR000014">
    <property type="entry name" value="PAS"/>
</dbReference>
<feature type="domain" description="Sigma-54 factor interaction" evidence="9">
    <location>
        <begin position="147"/>
        <end position="377"/>
    </location>
</feature>
<dbReference type="Proteomes" id="UP000824208">
    <property type="component" value="Unassembled WGS sequence"/>
</dbReference>
<keyword evidence="4" id="KW-0805">Transcription regulation</keyword>
<evidence type="ECO:0000259" key="9">
    <source>
        <dbReference type="PROSITE" id="PS50045"/>
    </source>
</evidence>
<dbReference type="InterPro" id="IPR030828">
    <property type="entry name" value="HTH_TyrR"/>
</dbReference>
<feature type="domain" description="PAS" evidence="10">
    <location>
        <begin position="3"/>
        <end position="55"/>
    </location>
</feature>
<reference evidence="12" key="2">
    <citation type="submission" date="2021-04" db="EMBL/GenBank/DDBJ databases">
        <authorList>
            <person name="Gilroy R."/>
        </authorList>
    </citation>
    <scope>NUCLEOTIDE SEQUENCE</scope>
    <source>
        <strain evidence="12">CHK189-11263</strain>
    </source>
</reference>
<dbReference type="Pfam" id="PF25601">
    <property type="entry name" value="AAA_lid_14"/>
    <property type="match status" value="1"/>
</dbReference>
<dbReference type="InterPro" id="IPR058031">
    <property type="entry name" value="AAA_lid_NorR"/>
</dbReference>
<dbReference type="Gene3D" id="3.40.50.300">
    <property type="entry name" value="P-loop containing nucleotide triphosphate hydrolases"/>
    <property type="match status" value="1"/>
</dbReference>
<protein>
    <recommendedName>
        <fullName evidence="8">HTH-type transcriptional regulatory protein TyrR</fullName>
    </recommendedName>
</protein>
<evidence type="ECO:0000256" key="6">
    <source>
        <dbReference type="ARBA" id="ARBA00023159"/>
    </source>
</evidence>
<dbReference type="CDD" id="cd00130">
    <property type="entry name" value="PAS"/>
    <property type="match status" value="1"/>
</dbReference>
<keyword evidence="1" id="KW-0547">Nucleotide-binding</keyword>
<evidence type="ECO:0000256" key="4">
    <source>
        <dbReference type="ARBA" id="ARBA00023015"/>
    </source>
</evidence>
<feature type="domain" description="PAC" evidence="11">
    <location>
        <begin position="71"/>
        <end position="123"/>
    </location>
</feature>
<evidence type="ECO:0000256" key="5">
    <source>
        <dbReference type="ARBA" id="ARBA00023125"/>
    </source>
</evidence>
<dbReference type="InterPro" id="IPR013767">
    <property type="entry name" value="PAS_fold"/>
</dbReference>
<proteinExistence type="predicted"/>
<evidence type="ECO:0000313" key="13">
    <source>
        <dbReference type="Proteomes" id="UP000824208"/>
    </source>
</evidence>
<dbReference type="PROSITE" id="PS50113">
    <property type="entry name" value="PAC"/>
    <property type="match status" value="1"/>
</dbReference>
<evidence type="ECO:0000256" key="1">
    <source>
        <dbReference type="ARBA" id="ARBA00022741"/>
    </source>
</evidence>
<keyword evidence="7" id="KW-0804">Transcription</keyword>
<keyword evidence="5" id="KW-0238">DNA-binding</keyword>
<keyword evidence="2" id="KW-0058">Aromatic hydrocarbons catabolism</keyword>
<evidence type="ECO:0000259" key="10">
    <source>
        <dbReference type="PROSITE" id="PS50112"/>
    </source>
</evidence>
<dbReference type="InterPro" id="IPR027417">
    <property type="entry name" value="P-loop_NTPase"/>
</dbReference>
<dbReference type="Pfam" id="PF18024">
    <property type="entry name" value="HTH_50"/>
    <property type="match status" value="1"/>
</dbReference>
<dbReference type="Gene3D" id="1.10.8.60">
    <property type="match status" value="1"/>
</dbReference>
<keyword evidence="6" id="KW-0010">Activator</keyword>
<accession>A0A9D2S5W5</accession>
<dbReference type="SUPFAM" id="SSF55785">
    <property type="entry name" value="PYP-like sensor domain (PAS domain)"/>
    <property type="match status" value="1"/>
</dbReference>
<comment type="caution">
    <text evidence="12">The sequence shown here is derived from an EMBL/GenBank/DDBJ whole genome shotgun (WGS) entry which is preliminary data.</text>
</comment>
<gene>
    <name evidence="12" type="ORF">H9714_03415</name>
</gene>
<organism evidence="12 13">
    <name type="scientific">Candidatus Flavonifractor intestinipullorum</name>
    <dbReference type="NCBI Taxonomy" id="2838587"/>
    <lineage>
        <taxon>Bacteria</taxon>
        <taxon>Bacillati</taxon>
        <taxon>Bacillota</taxon>
        <taxon>Clostridia</taxon>
        <taxon>Eubacteriales</taxon>
        <taxon>Oscillospiraceae</taxon>
        <taxon>Flavonifractor</taxon>
    </lineage>
</organism>
<evidence type="ECO:0000259" key="11">
    <source>
        <dbReference type="PROSITE" id="PS50113"/>
    </source>
</evidence>
<dbReference type="Pfam" id="PF00989">
    <property type="entry name" value="PAS"/>
    <property type="match status" value="1"/>
</dbReference>
<dbReference type="SMART" id="SM00382">
    <property type="entry name" value="AAA"/>
    <property type="match status" value="1"/>
</dbReference>
<dbReference type="PROSITE" id="PS00675">
    <property type="entry name" value="SIGMA54_INTERACT_1"/>
    <property type="match status" value="1"/>
</dbReference>
<keyword evidence="3" id="KW-0067">ATP-binding</keyword>
<dbReference type="InterPro" id="IPR002078">
    <property type="entry name" value="Sigma_54_int"/>
</dbReference>
<dbReference type="GO" id="GO:0006355">
    <property type="term" value="P:regulation of DNA-templated transcription"/>
    <property type="evidence" value="ECO:0007669"/>
    <property type="project" value="InterPro"/>
</dbReference>
<dbReference type="InterPro" id="IPR000700">
    <property type="entry name" value="PAS-assoc_C"/>
</dbReference>
<dbReference type="CDD" id="cd00009">
    <property type="entry name" value="AAA"/>
    <property type="match status" value="1"/>
</dbReference>
<dbReference type="GO" id="GO:0005524">
    <property type="term" value="F:ATP binding"/>
    <property type="evidence" value="ECO:0007669"/>
    <property type="project" value="UniProtKB-KW"/>
</dbReference>
<dbReference type="PROSITE" id="PS00688">
    <property type="entry name" value="SIGMA54_INTERACT_3"/>
    <property type="match status" value="1"/>
</dbReference>
<evidence type="ECO:0000313" key="12">
    <source>
        <dbReference type="EMBL" id="HJB56580.1"/>
    </source>
</evidence>
<evidence type="ECO:0000256" key="3">
    <source>
        <dbReference type="ARBA" id="ARBA00022840"/>
    </source>
</evidence>
<dbReference type="NCBIfam" id="TIGR00229">
    <property type="entry name" value="sensory_box"/>
    <property type="match status" value="1"/>
</dbReference>
<dbReference type="InterPro" id="IPR025944">
    <property type="entry name" value="Sigma_54_int_dom_CS"/>
</dbReference>
<dbReference type="Gene3D" id="3.30.450.20">
    <property type="entry name" value="PAS domain"/>
    <property type="match status" value="1"/>
</dbReference>
<dbReference type="AlphaFoldDB" id="A0A9D2S5W5"/>
<dbReference type="SMART" id="SM00091">
    <property type="entry name" value="PAS"/>
    <property type="match status" value="1"/>
</dbReference>
<dbReference type="InterPro" id="IPR003593">
    <property type="entry name" value="AAA+_ATPase"/>
</dbReference>
<dbReference type="Gene3D" id="1.10.10.60">
    <property type="entry name" value="Homeodomain-like"/>
    <property type="match status" value="1"/>
</dbReference>
<dbReference type="PROSITE" id="PS00676">
    <property type="entry name" value="SIGMA54_INTERACT_2"/>
    <property type="match status" value="1"/>
</dbReference>
<dbReference type="PANTHER" id="PTHR32071">
    <property type="entry name" value="TRANSCRIPTIONAL REGULATORY PROTEIN"/>
    <property type="match status" value="1"/>
</dbReference>
<dbReference type="InterPro" id="IPR025943">
    <property type="entry name" value="Sigma_54_int_dom_ATP-bd_2"/>
</dbReference>
<dbReference type="InterPro" id="IPR035965">
    <property type="entry name" value="PAS-like_dom_sf"/>
</dbReference>